<keyword evidence="5" id="KW-1185">Reference proteome</keyword>
<dbReference type="RefSeq" id="WP_204068363.1">
    <property type="nucleotide sequence ID" value="NZ_BOOJ01000064.1"/>
</dbReference>
<gene>
    <name evidence="4" type="ORF">Psi01_69440</name>
</gene>
<sequence length="200" mass="22210">MRLRLPPGRSGKLWLRRRLGTARRGLDLLDRKLRILRREHDRLVLLSRETGREWARAAAEADAWTLRAALLGGERALRPAAGELTDVRLEWADVMGTSYPARVTCAFPPPPESLPLTAALVPARAACRTALQAAARHAAALAAARIVGAEVDATRRRIHALRERWVPALETALAELETALDELERADGIRVRRARREVPP</sequence>
<dbReference type="Proteomes" id="UP000619788">
    <property type="component" value="Unassembled WGS sequence"/>
</dbReference>
<protein>
    <recommendedName>
        <fullName evidence="6">V/A-type H+-transporting ATPase subunit D</fullName>
    </recommendedName>
</protein>
<evidence type="ECO:0000313" key="4">
    <source>
        <dbReference type="EMBL" id="GIH96314.1"/>
    </source>
</evidence>
<evidence type="ECO:0000256" key="3">
    <source>
        <dbReference type="ARBA" id="ARBA00023065"/>
    </source>
</evidence>
<keyword evidence="3" id="KW-0406">Ion transport</keyword>
<evidence type="ECO:0000313" key="5">
    <source>
        <dbReference type="Proteomes" id="UP000619788"/>
    </source>
</evidence>
<dbReference type="EMBL" id="BOOJ01000064">
    <property type="protein sequence ID" value="GIH96314.1"/>
    <property type="molecule type" value="Genomic_DNA"/>
</dbReference>
<dbReference type="AlphaFoldDB" id="A0A8J3SN83"/>
<organism evidence="4 5">
    <name type="scientific">Planobispora siamensis</name>
    <dbReference type="NCBI Taxonomy" id="936338"/>
    <lineage>
        <taxon>Bacteria</taxon>
        <taxon>Bacillati</taxon>
        <taxon>Actinomycetota</taxon>
        <taxon>Actinomycetes</taxon>
        <taxon>Streptosporangiales</taxon>
        <taxon>Streptosporangiaceae</taxon>
        <taxon>Planobispora</taxon>
    </lineage>
</organism>
<evidence type="ECO:0008006" key="6">
    <source>
        <dbReference type="Google" id="ProtNLM"/>
    </source>
</evidence>
<evidence type="ECO:0000256" key="1">
    <source>
        <dbReference type="ARBA" id="ARBA00005850"/>
    </source>
</evidence>
<evidence type="ECO:0000256" key="2">
    <source>
        <dbReference type="ARBA" id="ARBA00022448"/>
    </source>
</evidence>
<reference evidence="4 5" key="1">
    <citation type="submission" date="2021-01" db="EMBL/GenBank/DDBJ databases">
        <title>Whole genome shotgun sequence of Planobispora siamensis NBRC 107568.</title>
        <authorList>
            <person name="Komaki H."/>
            <person name="Tamura T."/>
        </authorList>
    </citation>
    <scope>NUCLEOTIDE SEQUENCE [LARGE SCALE GENOMIC DNA]</scope>
    <source>
        <strain evidence="4 5">NBRC 107568</strain>
    </source>
</reference>
<comment type="similarity">
    <text evidence="1">Belongs to the V-ATPase D subunit family.</text>
</comment>
<proteinExistence type="inferred from homology"/>
<name>A0A8J3SN83_9ACTN</name>
<dbReference type="InterPro" id="IPR002699">
    <property type="entry name" value="V_ATPase_D"/>
</dbReference>
<dbReference type="Gene3D" id="1.10.287.3240">
    <property type="match status" value="1"/>
</dbReference>
<dbReference type="GO" id="GO:0046961">
    <property type="term" value="F:proton-transporting ATPase activity, rotational mechanism"/>
    <property type="evidence" value="ECO:0007669"/>
    <property type="project" value="InterPro"/>
</dbReference>
<accession>A0A8J3SN83</accession>
<comment type="caution">
    <text evidence="4">The sequence shown here is derived from an EMBL/GenBank/DDBJ whole genome shotgun (WGS) entry which is preliminary data.</text>
</comment>
<dbReference type="Pfam" id="PF01813">
    <property type="entry name" value="ATP-synt_D"/>
    <property type="match status" value="1"/>
</dbReference>
<keyword evidence="2" id="KW-0813">Transport</keyword>